<keyword evidence="5 6" id="KW-0472">Membrane</keyword>
<dbReference type="Pfam" id="PF19359">
    <property type="entry name" value="DUF5936"/>
    <property type="match status" value="1"/>
</dbReference>
<evidence type="ECO:0000256" key="6">
    <source>
        <dbReference type="SAM" id="Phobius"/>
    </source>
</evidence>
<dbReference type="InterPro" id="IPR018076">
    <property type="entry name" value="T2SS_GspF_dom"/>
</dbReference>
<accession>A0ABN3J4T8</accession>
<dbReference type="InterPro" id="IPR045980">
    <property type="entry name" value="DUF5936"/>
</dbReference>
<dbReference type="Gene3D" id="1.20.81.30">
    <property type="entry name" value="Type II secretion system (T2SS), domain F"/>
    <property type="match status" value="1"/>
</dbReference>
<evidence type="ECO:0000259" key="8">
    <source>
        <dbReference type="Pfam" id="PF19359"/>
    </source>
</evidence>
<protein>
    <submittedName>
        <fullName evidence="9">DUF5936 domain-containing protein</fullName>
    </submittedName>
</protein>
<reference evidence="9 10" key="1">
    <citation type="journal article" date="2019" name="Int. J. Syst. Evol. Microbiol.">
        <title>The Global Catalogue of Microorganisms (GCM) 10K type strain sequencing project: providing services to taxonomists for standard genome sequencing and annotation.</title>
        <authorList>
            <consortium name="The Broad Institute Genomics Platform"/>
            <consortium name="The Broad Institute Genome Sequencing Center for Infectious Disease"/>
            <person name="Wu L."/>
            <person name="Ma J."/>
        </authorList>
    </citation>
    <scope>NUCLEOTIDE SEQUENCE [LARGE SCALE GENOMIC DNA]</scope>
    <source>
        <strain evidence="9 10">JCM 3325</strain>
    </source>
</reference>
<dbReference type="Proteomes" id="UP001501231">
    <property type="component" value="Unassembled WGS sequence"/>
</dbReference>
<evidence type="ECO:0000256" key="4">
    <source>
        <dbReference type="ARBA" id="ARBA00022989"/>
    </source>
</evidence>
<feature type="domain" description="DUF5936" evidence="8">
    <location>
        <begin position="3"/>
        <end position="143"/>
    </location>
</feature>
<evidence type="ECO:0000256" key="2">
    <source>
        <dbReference type="ARBA" id="ARBA00022475"/>
    </source>
</evidence>
<feature type="transmembrane region" description="Helical" evidence="6">
    <location>
        <begin position="263"/>
        <end position="285"/>
    </location>
</feature>
<organism evidence="9 10">
    <name type="scientific">Actinomadura vinacea</name>
    <dbReference type="NCBI Taxonomy" id="115336"/>
    <lineage>
        <taxon>Bacteria</taxon>
        <taxon>Bacillati</taxon>
        <taxon>Actinomycetota</taxon>
        <taxon>Actinomycetes</taxon>
        <taxon>Streptosporangiales</taxon>
        <taxon>Thermomonosporaceae</taxon>
        <taxon>Actinomadura</taxon>
    </lineage>
</organism>
<evidence type="ECO:0000256" key="5">
    <source>
        <dbReference type="ARBA" id="ARBA00023136"/>
    </source>
</evidence>
<keyword evidence="3 6" id="KW-0812">Transmembrane</keyword>
<feature type="transmembrane region" description="Helical" evidence="6">
    <location>
        <begin position="118"/>
        <end position="139"/>
    </location>
</feature>
<evidence type="ECO:0000259" key="7">
    <source>
        <dbReference type="Pfam" id="PF00482"/>
    </source>
</evidence>
<dbReference type="InterPro" id="IPR042094">
    <property type="entry name" value="T2SS_GspF_sf"/>
</dbReference>
<feature type="domain" description="Type II secretion system protein GspF" evidence="7">
    <location>
        <begin position="154"/>
        <end position="280"/>
    </location>
</feature>
<evidence type="ECO:0000256" key="3">
    <source>
        <dbReference type="ARBA" id="ARBA00022692"/>
    </source>
</evidence>
<keyword evidence="10" id="KW-1185">Reference proteome</keyword>
<dbReference type="EMBL" id="BAAARW010000012">
    <property type="protein sequence ID" value="GAA2421215.1"/>
    <property type="molecule type" value="Genomic_DNA"/>
</dbReference>
<name>A0ABN3J4T8_9ACTN</name>
<dbReference type="RefSeq" id="WP_344590107.1">
    <property type="nucleotide sequence ID" value="NZ_BAAARW010000012.1"/>
</dbReference>
<gene>
    <name evidence="9" type="ORF">GCM10010191_35770</name>
</gene>
<evidence type="ECO:0000313" key="9">
    <source>
        <dbReference type="EMBL" id="GAA2421215.1"/>
    </source>
</evidence>
<keyword evidence="2" id="KW-1003">Cell membrane</keyword>
<comment type="subcellular location">
    <subcellularLocation>
        <location evidence="1">Cell membrane</location>
        <topology evidence="1">Multi-pass membrane protein</topology>
    </subcellularLocation>
</comment>
<dbReference type="PANTHER" id="PTHR35007:SF2">
    <property type="entry name" value="PILUS ASSEMBLE PROTEIN"/>
    <property type="match status" value="1"/>
</dbReference>
<proteinExistence type="predicted"/>
<evidence type="ECO:0000313" key="10">
    <source>
        <dbReference type="Proteomes" id="UP001501231"/>
    </source>
</evidence>
<comment type="caution">
    <text evidence="9">The sequence shown here is derived from an EMBL/GenBank/DDBJ whole genome shotgun (WGS) entry which is preliminary data.</text>
</comment>
<dbReference type="PANTHER" id="PTHR35007">
    <property type="entry name" value="INTEGRAL MEMBRANE PROTEIN-RELATED"/>
    <property type="match status" value="1"/>
</dbReference>
<evidence type="ECO:0000256" key="1">
    <source>
        <dbReference type="ARBA" id="ARBA00004651"/>
    </source>
</evidence>
<keyword evidence="4 6" id="KW-1133">Transmembrane helix</keyword>
<sequence length="297" mass="32458">MPLIIAFAAGLTVPLFVWGCHLRSLGRPAAADAQVVTRKEAKKEQFGPLGDIINPLGRPLAPLVLRMISPSGRGRLRQRIERAGRPAGLTIEGYARNKAGNITVYGVAGLCGMITDHLFLGTGLLVIGIIQTDIVLWNLTRERQEEIQRSLPDFLDVLTVTVSAGLGFRHALRRVAESMPGPLSDEMMTALRQMELGSPFRTAFEDLRQRNDSDALTSFVTAILQAEELGAPLARALNEISVDMRRDAFQGARRRAQRADPQITMIVTFLMVPGMILLIVSMLYWGSGAKLGEIFGG</sequence>
<dbReference type="Pfam" id="PF00482">
    <property type="entry name" value="T2SSF"/>
    <property type="match status" value="1"/>
</dbReference>